<proteinExistence type="predicted"/>
<sequence length="304" mass="34852">MLFRYDKTLEWTLHPTQPPAEERSPAWQVLCLVRELDRWFDLPHRTLYQSGDARIQIGYLDASLPVAEYGEEFGTLLAGIGEQWPVWSVGAAFNGEVAGLSFSCDDGVLTMRQHNTSGVWQRELRGLYLNVQLPDADAAECLAQLLRIEGRGAPVAALEWKYADFLEQQELTEIDRTLSFCYVQLAEEAGLSDRLAGLSLEQKQCLWWLFLERRVYPPEFEWLWSELAGDWPLDWTEWVLALYRTLDELQFRLICQGNQFELLDSAGRRIYFGADHDVGAAEQVFMKAVFPLNGPLDDTGKRPQ</sequence>
<evidence type="ECO:0000313" key="2">
    <source>
        <dbReference type="Proteomes" id="UP000679848"/>
    </source>
</evidence>
<dbReference type="EMBL" id="AP023420">
    <property type="protein sequence ID" value="BCK84333.1"/>
    <property type="molecule type" value="Genomic_DNA"/>
</dbReference>
<name>A0A810QIP3_9FIRM</name>
<protein>
    <submittedName>
        <fullName evidence="1">Uncharacterized protein</fullName>
    </submittedName>
</protein>
<evidence type="ECO:0000313" key="1">
    <source>
        <dbReference type="EMBL" id="BCK84333.1"/>
    </source>
</evidence>
<reference evidence="1" key="1">
    <citation type="submission" date="2020-09" db="EMBL/GenBank/DDBJ databases">
        <title>New species isolated from human feces.</title>
        <authorList>
            <person name="Kitahara M."/>
            <person name="Shigeno Y."/>
            <person name="Shime M."/>
            <person name="Matsumoto Y."/>
            <person name="Nakamura S."/>
            <person name="Motooka D."/>
            <person name="Fukuoka S."/>
            <person name="Nishikawa H."/>
            <person name="Benno Y."/>
        </authorList>
    </citation>
    <scope>NUCLEOTIDE SEQUENCE</scope>
    <source>
        <strain evidence="1">MM59</strain>
    </source>
</reference>
<organism evidence="1 2">
    <name type="scientific">Pusillibacter faecalis</name>
    <dbReference type="NCBI Taxonomy" id="2714358"/>
    <lineage>
        <taxon>Bacteria</taxon>
        <taxon>Bacillati</taxon>
        <taxon>Bacillota</taxon>
        <taxon>Clostridia</taxon>
        <taxon>Eubacteriales</taxon>
        <taxon>Oscillospiraceae</taxon>
        <taxon>Pusillibacter</taxon>
    </lineage>
</organism>
<accession>A0A810QIP3</accession>
<dbReference type="Proteomes" id="UP000679848">
    <property type="component" value="Chromosome"/>
</dbReference>
<gene>
    <name evidence="1" type="ORF">MM59RIKEN_16520</name>
</gene>
<keyword evidence="2" id="KW-1185">Reference proteome</keyword>
<dbReference type="KEGG" id="pfaa:MM59RIKEN_16520"/>
<dbReference type="RefSeq" id="WP_187032064.1">
    <property type="nucleotide sequence ID" value="NZ_AP023420.1"/>
</dbReference>
<dbReference type="AlphaFoldDB" id="A0A810QIP3"/>